<keyword evidence="6" id="KW-1185">Reference proteome</keyword>
<dbReference type="Pfam" id="PF13205">
    <property type="entry name" value="Big_5"/>
    <property type="match status" value="1"/>
</dbReference>
<feature type="chain" id="PRO_5035235722" evidence="3">
    <location>
        <begin position="21"/>
        <end position="544"/>
    </location>
</feature>
<comment type="caution">
    <text evidence="5">The sequence shown here is derived from an EMBL/GenBank/DDBJ whole genome shotgun (WGS) entry which is preliminary data.</text>
</comment>
<evidence type="ECO:0000256" key="2">
    <source>
        <dbReference type="SAM" id="MobiDB-lite"/>
    </source>
</evidence>
<protein>
    <submittedName>
        <fullName evidence="5">Ig-like domain-containing protein</fullName>
    </submittedName>
</protein>
<feature type="signal peptide" evidence="3">
    <location>
        <begin position="1"/>
        <end position="20"/>
    </location>
</feature>
<name>A0A8J7UV09_9BACT</name>
<proteinExistence type="predicted"/>
<feature type="domain" description="SbsA Ig-like" evidence="4">
    <location>
        <begin position="32"/>
        <end position="128"/>
    </location>
</feature>
<reference evidence="5" key="1">
    <citation type="submission" date="2021-02" db="EMBL/GenBank/DDBJ databases">
        <title>Natronogracilivirga saccharolytica gen. nov. sp. nov. a new anaerobic, haloalkiliphilic carbohydrate-fermenting bacterium from soda lake and proposing of Cyclonatronumiaceae fam. nov. in the phylum Balneolaeota.</title>
        <authorList>
            <person name="Zhilina T.N."/>
            <person name="Sorokin D.Y."/>
            <person name="Zavarzina D.G."/>
            <person name="Toshchakov S.V."/>
            <person name="Kublanov I.V."/>
        </authorList>
    </citation>
    <scope>NUCLEOTIDE SEQUENCE</scope>
    <source>
        <strain evidence="5">Z-1702</strain>
    </source>
</reference>
<evidence type="ECO:0000256" key="3">
    <source>
        <dbReference type="SAM" id="SignalP"/>
    </source>
</evidence>
<gene>
    <name evidence="5" type="ORF">NATSA_09700</name>
</gene>
<dbReference type="InterPro" id="IPR014755">
    <property type="entry name" value="Cu-Rt/internalin_Ig-like"/>
</dbReference>
<dbReference type="AlphaFoldDB" id="A0A8J7UV09"/>
<dbReference type="InterPro" id="IPR032812">
    <property type="entry name" value="SbsA_Ig"/>
</dbReference>
<dbReference type="Proteomes" id="UP000673975">
    <property type="component" value="Unassembled WGS sequence"/>
</dbReference>
<accession>A0A8J7UV09</accession>
<evidence type="ECO:0000313" key="5">
    <source>
        <dbReference type="EMBL" id="MBP3192935.1"/>
    </source>
</evidence>
<keyword evidence="1 3" id="KW-0732">Signal</keyword>
<dbReference type="RefSeq" id="WP_210512103.1">
    <property type="nucleotide sequence ID" value="NZ_JAFIDN010000007.1"/>
</dbReference>
<evidence type="ECO:0000259" key="4">
    <source>
        <dbReference type="Pfam" id="PF13205"/>
    </source>
</evidence>
<evidence type="ECO:0000313" key="6">
    <source>
        <dbReference type="Proteomes" id="UP000673975"/>
    </source>
</evidence>
<dbReference type="EMBL" id="JAFIDN010000007">
    <property type="protein sequence ID" value="MBP3192935.1"/>
    <property type="molecule type" value="Genomic_DNA"/>
</dbReference>
<dbReference type="Gene3D" id="2.60.40.1220">
    <property type="match status" value="1"/>
</dbReference>
<sequence length="544" mass="62076">MHRFLFFLLIVSTAFLLVECATPTQPSGGPADRTPPEVVETDPPSGTTMFDGDRITFQFSKYVDRDSFREAFQMEPDVDIEYDISFRRRSVRVTFEDPLPDTTTIIFTLGTDLSDTRNNRINSPYQLAISTGPDIDEGKITARVRDAGTGEGKRGERVVLYRYPVDLETGADYVAQADSAGVVSFNYLREGKYKAFWLDDRNRNRRWDRDREDAQPFRTDTIGLGRADELDIGTVFVTREDTIPPRLQGVGMLSEVRLRLRFSEEVMIEDDALLEITDTGGQFITDAIPLYVDEQDQGIILAQSPEPLPDGVSYKLQMQGITDLAGNTAESDVEEFPGSDEADTTFARYIGNDTRHGITPDEPLVFRYARLLDDSPDVLDSLIVVESQTTHSPWPHAEIRDNLLFVYPDGEWSSSESYEIRVWDEADMSRRTIQPQIHYEDDMGGMNVIIEEDENGEIEKDTLTYRVRIIDERGHVVRDEEMTGEREFEKLPPGNYVVKVFEIRDDSRNWDPGRVDPFRKPALYFIQEDVPVERGLTGQVYVEF</sequence>
<organism evidence="5 6">
    <name type="scientific">Natronogracilivirga saccharolytica</name>
    <dbReference type="NCBI Taxonomy" id="2812953"/>
    <lineage>
        <taxon>Bacteria</taxon>
        <taxon>Pseudomonadati</taxon>
        <taxon>Balneolota</taxon>
        <taxon>Balneolia</taxon>
        <taxon>Balneolales</taxon>
        <taxon>Cyclonatronaceae</taxon>
        <taxon>Natronogracilivirga</taxon>
    </lineage>
</organism>
<feature type="region of interest" description="Disordered" evidence="2">
    <location>
        <begin position="24"/>
        <end position="47"/>
    </location>
</feature>
<evidence type="ECO:0000256" key="1">
    <source>
        <dbReference type="ARBA" id="ARBA00022729"/>
    </source>
</evidence>